<dbReference type="Proteomes" id="UP000886861">
    <property type="component" value="Unassembled WGS sequence"/>
</dbReference>
<dbReference type="EMBL" id="DVOJ01000014">
    <property type="protein sequence ID" value="HIV01669.1"/>
    <property type="molecule type" value="Genomic_DNA"/>
</dbReference>
<reference evidence="6" key="1">
    <citation type="submission" date="2020-10" db="EMBL/GenBank/DDBJ databases">
        <authorList>
            <person name="Gilroy R."/>
        </authorList>
    </citation>
    <scope>NUCLEOTIDE SEQUENCE</scope>
    <source>
        <strain evidence="6">CHK186-9395</strain>
    </source>
</reference>
<dbReference type="InterPro" id="IPR036388">
    <property type="entry name" value="WH-like_DNA-bd_sf"/>
</dbReference>
<keyword evidence="2" id="KW-0132">Cell division</keyword>
<evidence type="ECO:0000256" key="1">
    <source>
        <dbReference type="ARBA" id="ARBA00022490"/>
    </source>
</evidence>
<reference evidence="6" key="2">
    <citation type="journal article" date="2021" name="PeerJ">
        <title>Extensive microbial diversity within the chicken gut microbiome revealed by metagenomics and culture.</title>
        <authorList>
            <person name="Gilroy R."/>
            <person name="Ravi A."/>
            <person name="Getino M."/>
            <person name="Pursley I."/>
            <person name="Horton D.L."/>
            <person name="Alikhan N.F."/>
            <person name="Baker D."/>
            <person name="Gharbi K."/>
            <person name="Hall N."/>
            <person name="Watson M."/>
            <person name="Adriaenssens E.M."/>
            <person name="Foster-Nyarko E."/>
            <person name="Jarju S."/>
            <person name="Secka A."/>
            <person name="Antonio M."/>
            <person name="Oren A."/>
            <person name="Chaudhuri R.R."/>
            <person name="La Ragione R."/>
            <person name="Hildebrand F."/>
            <person name="Pallen M.J."/>
        </authorList>
    </citation>
    <scope>NUCLEOTIDE SEQUENCE</scope>
    <source>
        <strain evidence="6">CHK186-9395</strain>
    </source>
</reference>
<feature type="region of interest" description="Disordered" evidence="5">
    <location>
        <begin position="198"/>
        <end position="226"/>
    </location>
</feature>
<evidence type="ECO:0000313" key="6">
    <source>
        <dbReference type="EMBL" id="HIV01669.1"/>
    </source>
</evidence>
<comment type="caution">
    <text evidence="6">The sequence shown here is derived from an EMBL/GenBank/DDBJ whole genome shotgun (WGS) entry which is preliminary data.</text>
</comment>
<evidence type="ECO:0000256" key="5">
    <source>
        <dbReference type="SAM" id="MobiDB-lite"/>
    </source>
</evidence>
<protein>
    <submittedName>
        <fullName evidence="6">SMC-Scp complex subunit ScpB</fullName>
    </submittedName>
</protein>
<evidence type="ECO:0000256" key="3">
    <source>
        <dbReference type="ARBA" id="ARBA00022829"/>
    </source>
</evidence>
<gene>
    <name evidence="6" type="primary">scpB</name>
    <name evidence="6" type="ORF">IAA62_03870</name>
</gene>
<keyword evidence="4" id="KW-0131">Cell cycle</keyword>
<accession>A0A9D1NFD4</accession>
<keyword evidence="3" id="KW-0159">Chromosome partition</keyword>
<sequence length="226" mass="25667">MIKNLKEIIKATLFVAGEGIQVSAFASLVDCDIKDVKKAIEELKKDLEGENGIHIIEYKDKIQLCSNPAYSSYISEILNPIREKALTKAALETLAIIAYKQPVTKLDIEEIRGVNCDYTVQLLTEHKMIEVVGRKDAVGKPLLFGTTDEFLKRFDLKDIDELPNYEELLERIALIKTEDEPKSDSLYNDFKLPDEEEIPDFLQGEDIETFTSDDENIKEEQHGDAI</sequence>
<keyword evidence="1" id="KW-0963">Cytoplasm</keyword>
<dbReference type="PIRSF" id="PIRSF019345">
    <property type="entry name" value="ScpB"/>
    <property type="match status" value="1"/>
</dbReference>
<feature type="compositionally biased region" description="Acidic residues" evidence="5">
    <location>
        <begin position="198"/>
        <end position="217"/>
    </location>
</feature>
<dbReference type="SUPFAM" id="SSF46785">
    <property type="entry name" value="Winged helix' DNA-binding domain"/>
    <property type="match status" value="2"/>
</dbReference>
<proteinExistence type="predicted"/>
<name>A0A9D1NFD4_9FIRM</name>
<evidence type="ECO:0000313" key="7">
    <source>
        <dbReference type="Proteomes" id="UP000886861"/>
    </source>
</evidence>
<dbReference type="InterPro" id="IPR036390">
    <property type="entry name" value="WH_DNA-bd_sf"/>
</dbReference>
<dbReference type="GO" id="GO:0051304">
    <property type="term" value="P:chromosome separation"/>
    <property type="evidence" value="ECO:0007669"/>
    <property type="project" value="InterPro"/>
</dbReference>
<evidence type="ECO:0000256" key="4">
    <source>
        <dbReference type="ARBA" id="ARBA00023306"/>
    </source>
</evidence>
<dbReference type="Gene3D" id="1.10.10.10">
    <property type="entry name" value="Winged helix-like DNA-binding domain superfamily/Winged helix DNA-binding domain"/>
    <property type="match status" value="2"/>
</dbReference>
<dbReference type="Pfam" id="PF04079">
    <property type="entry name" value="SMC_ScpB"/>
    <property type="match status" value="1"/>
</dbReference>
<evidence type="ECO:0000256" key="2">
    <source>
        <dbReference type="ARBA" id="ARBA00022618"/>
    </source>
</evidence>
<dbReference type="InterPro" id="IPR005234">
    <property type="entry name" value="ScpB_csome_segregation"/>
</dbReference>
<dbReference type="AlphaFoldDB" id="A0A9D1NFD4"/>
<dbReference type="PANTHER" id="PTHR34298">
    <property type="entry name" value="SEGREGATION AND CONDENSATION PROTEIN B"/>
    <property type="match status" value="1"/>
</dbReference>
<dbReference type="GO" id="GO:0051301">
    <property type="term" value="P:cell division"/>
    <property type="evidence" value="ECO:0007669"/>
    <property type="project" value="UniProtKB-KW"/>
</dbReference>
<organism evidence="6 7">
    <name type="scientific">Candidatus Caccopulliclostridium gallistercoris</name>
    <dbReference type="NCBI Taxonomy" id="2840719"/>
    <lineage>
        <taxon>Bacteria</taxon>
        <taxon>Bacillati</taxon>
        <taxon>Bacillota</taxon>
        <taxon>Clostridia</taxon>
        <taxon>Candidatus Caccopulliclostridium</taxon>
    </lineage>
</organism>
<dbReference type="NCBIfam" id="TIGR00281">
    <property type="entry name" value="SMC-Scp complex subunit ScpB"/>
    <property type="match status" value="1"/>
</dbReference>
<dbReference type="PANTHER" id="PTHR34298:SF2">
    <property type="entry name" value="SEGREGATION AND CONDENSATION PROTEIN B"/>
    <property type="match status" value="1"/>
</dbReference>